<dbReference type="Proteomes" id="UP000237144">
    <property type="component" value="Unassembled WGS sequence"/>
</dbReference>
<dbReference type="Pfam" id="PF01553">
    <property type="entry name" value="Acyltransferase"/>
    <property type="match status" value="1"/>
</dbReference>
<dbReference type="STRING" id="741276.A0A2S5BGE8"/>
<dbReference type="SMART" id="SM00563">
    <property type="entry name" value="PlsC"/>
    <property type="match status" value="1"/>
</dbReference>
<comment type="caution">
    <text evidence="4">The sequence shown here is derived from an EMBL/GenBank/DDBJ whole genome shotgun (WGS) entry which is preliminary data.</text>
</comment>
<evidence type="ECO:0000256" key="1">
    <source>
        <dbReference type="SAM" id="MobiDB-lite"/>
    </source>
</evidence>
<dbReference type="PANTHER" id="PTHR10983">
    <property type="entry name" value="1-ACYLGLYCEROL-3-PHOSPHATE ACYLTRANSFERASE-RELATED"/>
    <property type="match status" value="1"/>
</dbReference>
<proteinExistence type="predicted"/>
<keyword evidence="2" id="KW-0812">Transmembrane</keyword>
<sequence length="466" mass="52789">MLAGSRTLQRPPLWSIPVSDRPYSSLWLTLPLSIAFVTVFDVGLLATFFLLVLLYPLSFSAATRRRYRHLGKAAFGRLLVVIVEWFSPTDLVLTAGQGIDAERWIERDGEGHVQALRLPDKALWISNHTTLTDWIYLWNVAYLSRGHSASLYISLKSSLRKVPLIGWAASEFGFVYLARKWATDKEPFARQLHAIAKENAREGQKMAVLLFPEGTIVTDNTRQGSANLHRGCSSCHGRLTWILTVADLKHLLLPRSTGLFFALRQFARTTPSLELVDFTVGYPLPRQAPSRQTTPLYASDFYTLPSILLSHVPPPELHVHVRSFKLDAIPLGELKPAANGEGVDEGKPEEKEAFERWLSERWLEKDGLMERFRTEGTFVAPDSVNGSSARADDSSDDGEDERRGEYRWPVRLRQPRWELPAAFQFGWPIIVAALIWYQRHILINSLYVVFGLGHGHRIAQLDKIEL</sequence>
<dbReference type="CDD" id="cd07990">
    <property type="entry name" value="LPLAT_LCLAT1-like"/>
    <property type="match status" value="1"/>
</dbReference>
<evidence type="ECO:0000256" key="2">
    <source>
        <dbReference type="SAM" id="Phobius"/>
    </source>
</evidence>
<feature type="transmembrane region" description="Helical" evidence="2">
    <location>
        <begin position="32"/>
        <end position="57"/>
    </location>
</feature>
<dbReference type="PANTHER" id="PTHR10983:SF16">
    <property type="entry name" value="LYSOCARDIOLIPIN ACYLTRANSFERASE 1"/>
    <property type="match status" value="1"/>
</dbReference>
<feature type="domain" description="Phospholipid/glycerol acyltransferase" evidence="3">
    <location>
        <begin position="122"/>
        <end position="260"/>
    </location>
</feature>
<name>A0A2S5BGE8_9BASI</name>
<feature type="region of interest" description="Disordered" evidence="1">
    <location>
        <begin position="379"/>
        <end position="403"/>
    </location>
</feature>
<accession>A0A2S5BGE8</accession>
<organism evidence="4 5">
    <name type="scientific">Rhodotorula taiwanensis</name>
    <dbReference type="NCBI Taxonomy" id="741276"/>
    <lineage>
        <taxon>Eukaryota</taxon>
        <taxon>Fungi</taxon>
        <taxon>Dikarya</taxon>
        <taxon>Basidiomycota</taxon>
        <taxon>Pucciniomycotina</taxon>
        <taxon>Microbotryomycetes</taxon>
        <taxon>Sporidiobolales</taxon>
        <taxon>Sporidiobolaceae</taxon>
        <taxon>Rhodotorula</taxon>
    </lineage>
</organism>
<dbReference type="GO" id="GO:0005783">
    <property type="term" value="C:endoplasmic reticulum"/>
    <property type="evidence" value="ECO:0007669"/>
    <property type="project" value="TreeGrafter"/>
</dbReference>
<reference evidence="4 5" key="1">
    <citation type="journal article" date="2018" name="Front. Microbiol.">
        <title>Prospects for Fungal Bioremediation of Acidic Radioactive Waste Sites: Characterization and Genome Sequence of Rhodotorula taiwanensis MD1149.</title>
        <authorList>
            <person name="Tkavc R."/>
            <person name="Matrosova V.Y."/>
            <person name="Grichenko O.E."/>
            <person name="Gostincar C."/>
            <person name="Volpe R.P."/>
            <person name="Klimenkova P."/>
            <person name="Gaidamakova E.K."/>
            <person name="Zhou C.E."/>
            <person name="Stewart B.J."/>
            <person name="Lyman M.G."/>
            <person name="Malfatti S.A."/>
            <person name="Rubinfeld B."/>
            <person name="Courtot M."/>
            <person name="Singh J."/>
            <person name="Dalgard C.L."/>
            <person name="Hamilton T."/>
            <person name="Frey K.G."/>
            <person name="Gunde-Cimerman N."/>
            <person name="Dugan L."/>
            <person name="Daly M.J."/>
        </authorList>
    </citation>
    <scope>NUCLEOTIDE SEQUENCE [LARGE SCALE GENOMIC DNA]</scope>
    <source>
        <strain evidence="4 5">MD1149</strain>
    </source>
</reference>
<gene>
    <name evidence="4" type="ORF">BMF94_0925</name>
</gene>
<keyword evidence="2" id="KW-0472">Membrane</keyword>
<protein>
    <recommendedName>
        <fullName evidence="3">Phospholipid/glycerol acyltransferase domain-containing protein</fullName>
    </recommendedName>
</protein>
<dbReference type="SUPFAM" id="SSF69593">
    <property type="entry name" value="Glycerol-3-phosphate (1)-acyltransferase"/>
    <property type="match status" value="1"/>
</dbReference>
<dbReference type="OrthoDB" id="189226at2759"/>
<dbReference type="GO" id="GO:0036149">
    <property type="term" value="P:phosphatidylinositol acyl-chain remodeling"/>
    <property type="evidence" value="ECO:0007669"/>
    <property type="project" value="TreeGrafter"/>
</dbReference>
<keyword evidence="5" id="KW-1185">Reference proteome</keyword>
<keyword evidence="2" id="KW-1133">Transmembrane helix</keyword>
<evidence type="ECO:0000313" key="5">
    <source>
        <dbReference type="Proteomes" id="UP000237144"/>
    </source>
</evidence>
<evidence type="ECO:0000259" key="3">
    <source>
        <dbReference type="SMART" id="SM00563"/>
    </source>
</evidence>
<dbReference type="GO" id="GO:0016746">
    <property type="term" value="F:acyltransferase activity"/>
    <property type="evidence" value="ECO:0007669"/>
    <property type="project" value="InterPro"/>
</dbReference>
<dbReference type="AlphaFoldDB" id="A0A2S5BGE8"/>
<evidence type="ECO:0000313" key="4">
    <source>
        <dbReference type="EMBL" id="POY75844.1"/>
    </source>
</evidence>
<dbReference type="InterPro" id="IPR002123">
    <property type="entry name" value="Plipid/glycerol_acylTrfase"/>
</dbReference>
<dbReference type="EMBL" id="PJQD01000009">
    <property type="protein sequence ID" value="POY75844.1"/>
    <property type="molecule type" value="Genomic_DNA"/>
</dbReference>